<dbReference type="EMBL" id="JASCTH010000023">
    <property type="protein sequence ID" value="MDI6103083.1"/>
    <property type="molecule type" value="Genomic_DNA"/>
</dbReference>
<dbReference type="GO" id="GO:0004386">
    <property type="term" value="F:helicase activity"/>
    <property type="evidence" value="ECO:0007669"/>
    <property type="project" value="UniProtKB-KW"/>
</dbReference>
<gene>
    <name evidence="3" type="ORF">QLQ12_31160</name>
</gene>
<dbReference type="RefSeq" id="WP_282764089.1">
    <property type="nucleotide sequence ID" value="NZ_JASCTH010000023.1"/>
</dbReference>
<dbReference type="Pfam" id="PF19778">
    <property type="entry name" value="RE_endonuc"/>
    <property type="match status" value="1"/>
</dbReference>
<proteinExistence type="predicted"/>
<keyword evidence="3" id="KW-0067">ATP-binding</keyword>
<evidence type="ECO:0000313" key="4">
    <source>
        <dbReference type="Proteomes" id="UP001241758"/>
    </source>
</evidence>
<name>A0ABT6WTK6_9ACTN</name>
<accession>A0ABT6WTK6</accession>
<keyword evidence="4" id="KW-1185">Reference proteome</keyword>
<keyword evidence="3" id="KW-0347">Helicase</keyword>
<dbReference type="SUPFAM" id="SSF52540">
    <property type="entry name" value="P-loop containing nucleoside triphosphate hydrolases"/>
    <property type="match status" value="1"/>
</dbReference>
<evidence type="ECO:0000259" key="1">
    <source>
        <dbReference type="Pfam" id="PF04851"/>
    </source>
</evidence>
<feature type="domain" description="Type III restriction enzyme C-terminal endonuclease" evidence="2">
    <location>
        <begin position="667"/>
        <end position="745"/>
    </location>
</feature>
<evidence type="ECO:0000259" key="2">
    <source>
        <dbReference type="Pfam" id="PF19778"/>
    </source>
</evidence>
<feature type="domain" description="Helicase/UvrB N-terminal" evidence="1">
    <location>
        <begin position="84"/>
        <end position="241"/>
    </location>
</feature>
<sequence>MRLQFKVQEFQTEAVAAVVDCFAGRSSSHSRAGNAAIGLDAGRLLENIRAVQRRAGLPLSTCLAAGIPRPDAVPSPGVVPNLDVEMETGTGKTYVYIKTIMELNRRYGWSRFIVVVPGVAIREGVRKTFEITAEHFQQAYGTRPRHFTYDSSALHELERFRSGAGVQVMIINLQAFNTAGRDNRRIYEELDGFSSQRPIDVISASRPIVVIDEPQRIGSARSLESLSRFDPLMVLRYSATHRVRHDLVHRLDALDAYRKKLVKRIAVVGVEGDAGPAKRRLQIREVIRAHLDRERELFARGVKVLSLLFIDQVARYRDYSRPDQLGEYARMFVEEYRAMTAVAEPDESYRRYLAAIPAERTHQGYFAVDRRSGRLIDGSASDVDAYDLILRDRERLLSLDEPVRFVFSHSALREGWDNPNVFVIGMLKRGDGTVSRRQEIGRGLRLAVDQHGERVDDPAVVHEINELTVVTDESYAAFVAGLQRERGADVVVDGRRTRRLPRNDNFRRPEFQEALDRITRRAVYRVAFASGELIERCVVALDEGLVVAPLRYTVRSVSETSRHTLDSDVALDLLGEVAEQTRLTRRTIGAILTGVRPRTFALYRNDPSRFVRRSAEIICRVKAELLVEHVRYETLPSRNRIFTGPGPRIDLDRAGPRLAKHIYDHAATDPAFAQALEARHDVLIHAKLPSEFVIPTPLGDYHPGWLVVLDGRCVVTAHGGDDDPARIACARRWFEALNDPGVTFSVAAPPAAFRPAARSAIA</sequence>
<dbReference type="InterPro" id="IPR045572">
    <property type="entry name" value="RE_endonuc_C"/>
</dbReference>
<evidence type="ECO:0000313" key="3">
    <source>
        <dbReference type="EMBL" id="MDI6103083.1"/>
    </source>
</evidence>
<comment type="caution">
    <text evidence="3">The sequence shown here is derived from an EMBL/GenBank/DDBJ whole genome shotgun (WGS) entry which is preliminary data.</text>
</comment>
<reference evidence="3 4" key="1">
    <citation type="submission" date="2023-05" db="EMBL/GenBank/DDBJ databases">
        <title>Actinoplanes sp. NEAU-A12 genome sequencing.</title>
        <authorList>
            <person name="Wang Z.-S."/>
        </authorList>
    </citation>
    <scope>NUCLEOTIDE SEQUENCE [LARGE SCALE GENOMIC DNA]</scope>
    <source>
        <strain evidence="3 4">NEAU-A12</strain>
    </source>
</reference>
<dbReference type="Gene3D" id="3.40.50.300">
    <property type="entry name" value="P-loop containing nucleotide triphosphate hydrolases"/>
    <property type="match status" value="1"/>
</dbReference>
<keyword evidence="3" id="KW-0547">Nucleotide-binding</keyword>
<organism evidence="3 4">
    <name type="scientific">Actinoplanes sandaracinus</name>
    <dbReference type="NCBI Taxonomy" id="3045177"/>
    <lineage>
        <taxon>Bacteria</taxon>
        <taxon>Bacillati</taxon>
        <taxon>Actinomycetota</taxon>
        <taxon>Actinomycetes</taxon>
        <taxon>Micromonosporales</taxon>
        <taxon>Micromonosporaceae</taxon>
        <taxon>Actinoplanes</taxon>
    </lineage>
</organism>
<dbReference type="Proteomes" id="UP001241758">
    <property type="component" value="Unassembled WGS sequence"/>
</dbReference>
<dbReference type="Pfam" id="PF04851">
    <property type="entry name" value="ResIII"/>
    <property type="match status" value="1"/>
</dbReference>
<keyword evidence="3" id="KW-0378">Hydrolase</keyword>
<dbReference type="InterPro" id="IPR006935">
    <property type="entry name" value="Helicase/UvrB_N"/>
</dbReference>
<dbReference type="InterPro" id="IPR027417">
    <property type="entry name" value="P-loop_NTPase"/>
</dbReference>
<protein>
    <submittedName>
        <fullName evidence="3">DEAD/DEAH box helicase family protein</fullName>
    </submittedName>
</protein>